<dbReference type="GO" id="GO:0003700">
    <property type="term" value="F:DNA-binding transcription factor activity"/>
    <property type="evidence" value="ECO:0007669"/>
    <property type="project" value="InterPro"/>
</dbReference>
<keyword evidence="4" id="KW-0804">Transcription</keyword>
<dbReference type="EMBL" id="MVHP01000030">
    <property type="protein sequence ID" value="ORA61872.1"/>
    <property type="molecule type" value="Genomic_DNA"/>
</dbReference>
<dbReference type="Proteomes" id="UP000192772">
    <property type="component" value="Unassembled WGS sequence"/>
</dbReference>
<feature type="domain" description="HTH lysR-type" evidence="5">
    <location>
        <begin position="1"/>
        <end position="58"/>
    </location>
</feature>
<dbReference type="PANTHER" id="PTHR30126:SF39">
    <property type="entry name" value="HTH-TYPE TRANSCRIPTIONAL REGULATOR CYSL"/>
    <property type="match status" value="1"/>
</dbReference>
<dbReference type="InterPro" id="IPR005119">
    <property type="entry name" value="LysR_subst-bd"/>
</dbReference>
<dbReference type="STRING" id="81858.BST23_21100"/>
<evidence type="ECO:0000259" key="5">
    <source>
        <dbReference type="PROSITE" id="PS50931"/>
    </source>
</evidence>
<evidence type="ECO:0000256" key="3">
    <source>
        <dbReference type="ARBA" id="ARBA00023125"/>
    </source>
</evidence>
<dbReference type="InterPro" id="IPR036390">
    <property type="entry name" value="WH_DNA-bd_sf"/>
</dbReference>
<dbReference type="InterPro" id="IPR000847">
    <property type="entry name" value="LysR_HTH_N"/>
</dbReference>
<reference evidence="6 7" key="1">
    <citation type="submission" date="2017-02" db="EMBL/GenBank/DDBJ databases">
        <title>The new phylogeny of genus Mycobacterium.</title>
        <authorList>
            <person name="Tortoli E."/>
            <person name="Trovato A."/>
            <person name="Cirillo D.M."/>
        </authorList>
    </citation>
    <scope>NUCLEOTIDE SEQUENCE [LARGE SCALE GENOMIC DNA]</scope>
    <source>
        <strain evidence="6 7">FI-09383</strain>
    </source>
</reference>
<organism evidence="6 7">
    <name type="scientific">Mycolicibacterium elephantis</name>
    <dbReference type="NCBI Taxonomy" id="81858"/>
    <lineage>
        <taxon>Bacteria</taxon>
        <taxon>Bacillati</taxon>
        <taxon>Actinomycetota</taxon>
        <taxon>Actinomycetes</taxon>
        <taxon>Mycobacteriales</taxon>
        <taxon>Mycobacteriaceae</taxon>
        <taxon>Mycolicibacterium</taxon>
    </lineage>
</organism>
<comment type="caution">
    <text evidence="6">The sequence shown here is derived from an EMBL/GenBank/DDBJ whole genome shotgun (WGS) entry which is preliminary data.</text>
</comment>
<evidence type="ECO:0000256" key="1">
    <source>
        <dbReference type="ARBA" id="ARBA00009437"/>
    </source>
</evidence>
<gene>
    <name evidence="6" type="ORF">BST23_21100</name>
</gene>
<sequence length="325" mass="34326">MTPAQLRAFSAVVRLGSVRAAAEELGMSDAGISMHVAQLRKELDDPLFSRTSTGLAFTPGGLRLASRAVEILGLQQQTAIEVTEAAHGRRLLRIAASSAFAEHAAPGLIELFSSRAKDLSVELSVHPASRFRELIASRAVDIALGPVADATAGPDDGSTVLRPFLNYQILTVTAPSNPLAAFSDSTPPLSALHEQQWMLGPSAGGADGEFASMLRDLAIPEAQQRIFQSDAAALEEVQHAGGVGLAIGFAVGKDLAAGRLVQVKGPRLQRPGEWCAMTLSPSARQPAASELVRFITTPRCTQAMLRGAGVGVTRFRPKIHVTLWS</sequence>
<keyword evidence="2" id="KW-0805">Transcription regulation</keyword>
<dbReference type="Gene3D" id="1.10.10.10">
    <property type="entry name" value="Winged helix-like DNA-binding domain superfamily/Winged helix DNA-binding domain"/>
    <property type="match status" value="1"/>
</dbReference>
<evidence type="ECO:0000313" key="7">
    <source>
        <dbReference type="Proteomes" id="UP000192772"/>
    </source>
</evidence>
<dbReference type="GO" id="GO:0000976">
    <property type="term" value="F:transcription cis-regulatory region binding"/>
    <property type="evidence" value="ECO:0007669"/>
    <property type="project" value="TreeGrafter"/>
</dbReference>
<dbReference type="InterPro" id="IPR036388">
    <property type="entry name" value="WH-like_DNA-bd_sf"/>
</dbReference>
<evidence type="ECO:0000256" key="2">
    <source>
        <dbReference type="ARBA" id="ARBA00023015"/>
    </source>
</evidence>
<comment type="similarity">
    <text evidence="1">Belongs to the LysR transcriptional regulatory family.</text>
</comment>
<proteinExistence type="inferred from homology"/>
<evidence type="ECO:0000256" key="4">
    <source>
        <dbReference type="ARBA" id="ARBA00023163"/>
    </source>
</evidence>
<dbReference type="AlphaFoldDB" id="A0A0M2ZL63"/>
<dbReference type="Pfam" id="PF00126">
    <property type="entry name" value="HTH_1"/>
    <property type="match status" value="1"/>
</dbReference>
<keyword evidence="3" id="KW-0238">DNA-binding</keyword>
<dbReference type="OrthoDB" id="4512679at2"/>
<dbReference type="SUPFAM" id="SSF53850">
    <property type="entry name" value="Periplasmic binding protein-like II"/>
    <property type="match status" value="1"/>
</dbReference>
<dbReference type="RefSeq" id="WP_046751711.1">
    <property type="nucleotide sequence ID" value="NZ_JACKTZ010000005.1"/>
</dbReference>
<name>A0A0M2ZL63_9MYCO</name>
<evidence type="ECO:0000313" key="6">
    <source>
        <dbReference type="EMBL" id="ORA61872.1"/>
    </source>
</evidence>
<dbReference type="Pfam" id="PF03466">
    <property type="entry name" value="LysR_substrate"/>
    <property type="match status" value="1"/>
</dbReference>
<accession>A0A0M2ZL63</accession>
<dbReference type="SUPFAM" id="SSF46785">
    <property type="entry name" value="Winged helix' DNA-binding domain"/>
    <property type="match status" value="1"/>
</dbReference>
<dbReference type="PANTHER" id="PTHR30126">
    <property type="entry name" value="HTH-TYPE TRANSCRIPTIONAL REGULATOR"/>
    <property type="match status" value="1"/>
</dbReference>
<dbReference type="PROSITE" id="PS50931">
    <property type="entry name" value="HTH_LYSR"/>
    <property type="match status" value="1"/>
</dbReference>
<protein>
    <submittedName>
        <fullName evidence="6">LysR family transcriptional regulator</fullName>
    </submittedName>
</protein>
<dbReference type="Gene3D" id="3.40.190.290">
    <property type="match status" value="1"/>
</dbReference>